<gene>
    <name evidence="2" type="ORF">V6x_58300</name>
</gene>
<sequence>MDRITTMNMNLPQAYRIRQHFPTTRLKDVGAAVTAALSKLNLGEVIKRGDSVAVPVGSRGIANIALIIKSTVDYLKSLGAEPFIVPAMGSHGGGTAEGQAQVIASYGVTEAAMGVEIRSSMETVIVDQTPHGIPVHFDKNAYAADHVLVCGRVKPHTRFVGDIESGLHKMMLIGLGKHEGAKIYHRAIEDHSFEEIIKAVAASVLKKCSVIGGLAIVENSYDETGMIEAVAPENFYEREKELLEIARQWLPRLPFPKIDLLIVDRIGKNISGSGMDACVVGRKFNDHAATERDVVACKRIMIRGLTEETHGNACGIGLAEFTNERTVAGVDWQSTRINTITGSHPTAGMVPLVYPNDREAIEAALQTVGLVEPETSGIVQIYDTLELSEVVVSETYLEEINSRDDLDIISGPFDLPFDAEGNLASVFKKPQH</sequence>
<dbReference type="RefSeq" id="WP_232104950.1">
    <property type="nucleotide sequence ID" value="NZ_CP036347.1"/>
</dbReference>
<dbReference type="Gene3D" id="3.40.50.11440">
    <property type="match status" value="1"/>
</dbReference>
<proteinExistence type="predicted"/>
<dbReference type="Proteomes" id="UP000320722">
    <property type="component" value="Chromosome"/>
</dbReference>
<evidence type="ECO:0000259" key="1">
    <source>
        <dbReference type="Pfam" id="PF09861"/>
    </source>
</evidence>
<protein>
    <recommendedName>
        <fullName evidence="1">LarA-like N-terminal domain-containing protein</fullName>
    </recommendedName>
</protein>
<evidence type="ECO:0000313" key="3">
    <source>
        <dbReference type="Proteomes" id="UP000320722"/>
    </source>
</evidence>
<dbReference type="EMBL" id="CP036347">
    <property type="protein sequence ID" value="QDU06084.1"/>
    <property type="molecule type" value="Genomic_DNA"/>
</dbReference>
<dbReference type="InterPro" id="IPR018657">
    <property type="entry name" value="LarA-like_N"/>
</dbReference>
<reference evidence="2 3" key="1">
    <citation type="submission" date="2019-02" db="EMBL/GenBank/DDBJ databases">
        <title>Deep-cultivation of Planctomycetes and their phenomic and genomic characterization uncovers novel biology.</title>
        <authorList>
            <person name="Wiegand S."/>
            <person name="Jogler M."/>
            <person name="Boedeker C."/>
            <person name="Pinto D."/>
            <person name="Vollmers J."/>
            <person name="Rivas-Marin E."/>
            <person name="Kohn T."/>
            <person name="Peeters S.H."/>
            <person name="Heuer A."/>
            <person name="Rast P."/>
            <person name="Oberbeckmann S."/>
            <person name="Bunk B."/>
            <person name="Jeske O."/>
            <person name="Meyerdierks A."/>
            <person name="Storesund J.E."/>
            <person name="Kallscheuer N."/>
            <person name="Luecker S."/>
            <person name="Lage O.M."/>
            <person name="Pohl T."/>
            <person name="Merkel B.J."/>
            <person name="Hornburger P."/>
            <person name="Mueller R.-W."/>
            <person name="Bruemmer F."/>
            <person name="Labrenz M."/>
            <person name="Spormann A.M."/>
            <person name="Op den Camp H."/>
            <person name="Overmann J."/>
            <person name="Amann R."/>
            <person name="Jetten M.S.M."/>
            <person name="Mascher T."/>
            <person name="Medema M.H."/>
            <person name="Devos D.P."/>
            <person name="Kaster A.-K."/>
            <person name="Ovreas L."/>
            <person name="Rohde M."/>
            <person name="Galperin M.Y."/>
            <person name="Jogler C."/>
        </authorList>
    </citation>
    <scope>NUCLEOTIDE SEQUENCE [LARGE SCALE GENOMIC DNA]</scope>
    <source>
        <strain evidence="2 3">V6</strain>
    </source>
</reference>
<evidence type="ECO:0000313" key="2">
    <source>
        <dbReference type="EMBL" id="QDU06084.1"/>
    </source>
</evidence>
<feature type="domain" description="LarA-like N-terminal" evidence="1">
    <location>
        <begin position="25"/>
        <end position="189"/>
    </location>
</feature>
<name>A0A517WLG4_9PLAN</name>
<dbReference type="AlphaFoldDB" id="A0A517WLG4"/>
<dbReference type="GO" id="GO:0050043">
    <property type="term" value="F:lactate racemase activity"/>
    <property type="evidence" value="ECO:0007669"/>
    <property type="project" value="InterPro"/>
</dbReference>
<organism evidence="2 3">
    <name type="scientific">Gimesia chilikensis</name>
    <dbReference type="NCBI Taxonomy" id="2605989"/>
    <lineage>
        <taxon>Bacteria</taxon>
        <taxon>Pseudomonadati</taxon>
        <taxon>Planctomycetota</taxon>
        <taxon>Planctomycetia</taxon>
        <taxon>Planctomycetales</taxon>
        <taxon>Planctomycetaceae</taxon>
        <taxon>Gimesia</taxon>
    </lineage>
</organism>
<dbReference type="Pfam" id="PF09861">
    <property type="entry name" value="Lar_N"/>
    <property type="match status" value="1"/>
</dbReference>
<accession>A0A517WLG4</accession>